<dbReference type="EMBL" id="AP005751">
    <property type="protein sequence ID" value="BAD16341.1"/>
    <property type="molecule type" value="Genomic_DNA"/>
</dbReference>
<gene>
    <name evidence="1" type="ORF">B1121A12.40</name>
    <name evidence="2" type="ORF">OSJNBa0072H09.3</name>
</gene>
<sequence length="104" mass="11230">MLMNCNFSSNLFEQEAGGRGFPWGSGHATDVIADSTTRFILLIMSHLVIAVCKANECTPQASVLACCADAVALCTTCDAEVHSANPLAQRHQEYLCYHSQLPLV</sequence>
<evidence type="ECO:0000313" key="1">
    <source>
        <dbReference type="EMBL" id="BAD16098.1"/>
    </source>
</evidence>
<organism evidence="2 3">
    <name type="scientific">Oryza sativa subsp. japonica</name>
    <name type="common">Rice</name>
    <dbReference type="NCBI Taxonomy" id="39947"/>
    <lineage>
        <taxon>Eukaryota</taxon>
        <taxon>Viridiplantae</taxon>
        <taxon>Streptophyta</taxon>
        <taxon>Embryophyta</taxon>
        <taxon>Tracheophyta</taxon>
        <taxon>Spermatophyta</taxon>
        <taxon>Magnoliopsida</taxon>
        <taxon>Liliopsida</taxon>
        <taxon>Poales</taxon>
        <taxon>Poaceae</taxon>
        <taxon>BOP clade</taxon>
        <taxon>Oryzoideae</taxon>
        <taxon>Oryzeae</taxon>
        <taxon>Oryzinae</taxon>
        <taxon>Oryza</taxon>
        <taxon>Oryza sativa</taxon>
    </lineage>
</organism>
<reference evidence="2" key="2">
    <citation type="submission" date="2002-09" db="EMBL/GenBank/DDBJ databases">
        <title>Oryza sativa nipponbare(GA3) genomic DNA, chromosome 2, BAC clone:OSJNBa0072H09.</title>
        <authorList>
            <person name="Sasaki T."/>
            <person name="Matsumoto T."/>
            <person name="Katayose Y."/>
        </authorList>
    </citation>
    <scope>NUCLEOTIDE SEQUENCE</scope>
</reference>
<evidence type="ECO:0000313" key="3">
    <source>
        <dbReference type="Proteomes" id="UP000000763"/>
    </source>
</evidence>
<dbReference type="AlphaFoldDB" id="Q6YWS7"/>
<reference evidence="1" key="1">
    <citation type="submission" date="2002-05" db="EMBL/GenBank/DDBJ databases">
        <title>Oryza sativa nipponbare(GA3) genomic DNA, chromosome 2, BAC clone:B1121A12.</title>
        <authorList>
            <person name="Sasaki T."/>
            <person name="Matsumoto T."/>
            <person name="Katayose Y."/>
        </authorList>
    </citation>
    <scope>NUCLEOTIDE SEQUENCE</scope>
</reference>
<dbReference type="Proteomes" id="UP000000763">
    <property type="component" value="Chromosome 2"/>
</dbReference>
<reference evidence="3" key="3">
    <citation type="journal article" date="2005" name="Nature">
        <title>The map-based sequence of the rice genome.</title>
        <authorList>
            <consortium name="International rice genome sequencing project (IRGSP)"/>
            <person name="Matsumoto T."/>
            <person name="Wu J."/>
            <person name="Kanamori H."/>
            <person name="Katayose Y."/>
            <person name="Fujisawa M."/>
            <person name="Namiki N."/>
            <person name="Mizuno H."/>
            <person name="Yamamoto K."/>
            <person name="Antonio B.A."/>
            <person name="Baba T."/>
            <person name="Sakata K."/>
            <person name="Nagamura Y."/>
            <person name="Aoki H."/>
            <person name="Arikawa K."/>
            <person name="Arita K."/>
            <person name="Bito T."/>
            <person name="Chiden Y."/>
            <person name="Fujitsuka N."/>
            <person name="Fukunaka R."/>
            <person name="Hamada M."/>
            <person name="Harada C."/>
            <person name="Hayashi A."/>
            <person name="Hijishita S."/>
            <person name="Honda M."/>
            <person name="Hosokawa S."/>
            <person name="Ichikawa Y."/>
            <person name="Idonuma A."/>
            <person name="Iijima M."/>
            <person name="Ikeda M."/>
            <person name="Ikeno M."/>
            <person name="Ito K."/>
            <person name="Ito S."/>
            <person name="Ito T."/>
            <person name="Ito Y."/>
            <person name="Ito Y."/>
            <person name="Iwabuchi A."/>
            <person name="Kamiya K."/>
            <person name="Karasawa W."/>
            <person name="Kurita K."/>
            <person name="Katagiri S."/>
            <person name="Kikuta A."/>
            <person name="Kobayashi H."/>
            <person name="Kobayashi N."/>
            <person name="Machita K."/>
            <person name="Maehara T."/>
            <person name="Masukawa M."/>
            <person name="Mizubayashi T."/>
            <person name="Mukai Y."/>
            <person name="Nagasaki H."/>
            <person name="Nagata Y."/>
            <person name="Naito S."/>
            <person name="Nakashima M."/>
            <person name="Nakama Y."/>
            <person name="Nakamichi Y."/>
            <person name="Nakamura M."/>
            <person name="Meguro A."/>
            <person name="Negishi M."/>
            <person name="Ohta I."/>
            <person name="Ohta T."/>
            <person name="Okamoto M."/>
            <person name="Ono N."/>
            <person name="Saji S."/>
            <person name="Sakaguchi M."/>
            <person name="Sakai K."/>
            <person name="Shibata M."/>
            <person name="Shimokawa T."/>
            <person name="Song J."/>
            <person name="Takazaki Y."/>
            <person name="Terasawa K."/>
            <person name="Tsugane M."/>
            <person name="Tsuji K."/>
            <person name="Ueda S."/>
            <person name="Waki K."/>
            <person name="Yamagata H."/>
            <person name="Yamamoto M."/>
            <person name="Yamamoto S."/>
            <person name="Yamane H."/>
            <person name="Yoshiki S."/>
            <person name="Yoshihara R."/>
            <person name="Yukawa K."/>
            <person name="Zhong H."/>
            <person name="Yano M."/>
            <person name="Yuan Q."/>
            <person name="Ouyang S."/>
            <person name="Liu J."/>
            <person name="Jones K.M."/>
            <person name="Gansberger K."/>
            <person name="Moffat K."/>
            <person name="Hill J."/>
            <person name="Bera J."/>
            <person name="Fadrosh D."/>
            <person name="Jin S."/>
            <person name="Johri S."/>
            <person name="Kim M."/>
            <person name="Overton L."/>
            <person name="Reardon M."/>
            <person name="Tsitrin T."/>
            <person name="Vuong H."/>
            <person name="Weaver B."/>
            <person name="Ciecko A."/>
            <person name="Tallon L."/>
            <person name="Jackson J."/>
            <person name="Pai G."/>
            <person name="Aken S.V."/>
            <person name="Utterback T."/>
            <person name="Reidmuller S."/>
            <person name="Feldblyum T."/>
            <person name="Hsiao J."/>
            <person name="Zismann V."/>
            <person name="Iobst S."/>
            <person name="de Vazeille A.R."/>
            <person name="Buell C.R."/>
            <person name="Ying K."/>
            <person name="Li Y."/>
            <person name="Lu T."/>
            <person name="Huang Y."/>
            <person name="Zhao Q."/>
            <person name="Feng Q."/>
            <person name="Zhang L."/>
            <person name="Zhu J."/>
            <person name="Weng Q."/>
            <person name="Mu J."/>
            <person name="Lu Y."/>
            <person name="Fan D."/>
            <person name="Liu Y."/>
            <person name="Guan J."/>
            <person name="Zhang Y."/>
            <person name="Yu S."/>
            <person name="Liu X."/>
            <person name="Zhang Y."/>
            <person name="Hong G."/>
            <person name="Han B."/>
            <person name="Choisne N."/>
            <person name="Demange N."/>
            <person name="Orjeda G."/>
            <person name="Samain S."/>
            <person name="Cattolico L."/>
            <person name="Pelletier E."/>
            <person name="Couloux A."/>
            <person name="Segurens B."/>
            <person name="Wincker P."/>
            <person name="D'Hont A."/>
            <person name="Scarpelli C."/>
            <person name="Weissenbach J."/>
            <person name="Salanoubat M."/>
            <person name="Quetier F."/>
            <person name="Yu Y."/>
            <person name="Kim H.R."/>
            <person name="Rambo T."/>
            <person name="Currie J."/>
            <person name="Collura K."/>
            <person name="Luo M."/>
            <person name="Yang T."/>
            <person name="Ammiraju J.S.S."/>
            <person name="Engler F."/>
            <person name="Soderlund C."/>
            <person name="Wing R.A."/>
            <person name="Palmer L.E."/>
            <person name="de la Bastide M."/>
            <person name="Spiegel L."/>
            <person name="Nascimento L."/>
            <person name="Zutavern T."/>
            <person name="O'Shaughnessy A."/>
            <person name="Dike S."/>
            <person name="Dedhia N."/>
            <person name="Preston R."/>
            <person name="Balija V."/>
            <person name="McCombie W.R."/>
            <person name="Chow T."/>
            <person name="Chen H."/>
            <person name="Chung M."/>
            <person name="Chen C."/>
            <person name="Shaw J."/>
            <person name="Wu H."/>
            <person name="Hsiao K."/>
            <person name="Chao Y."/>
            <person name="Chu M."/>
            <person name="Cheng C."/>
            <person name="Hour A."/>
            <person name="Lee P."/>
            <person name="Lin S."/>
            <person name="Lin Y."/>
            <person name="Liou J."/>
            <person name="Liu S."/>
            <person name="Hsing Y."/>
            <person name="Raghuvanshi S."/>
            <person name="Mohanty A."/>
            <person name="Bharti A.K."/>
            <person name="Gaur A."/>
            <person name="Gupta V."/>
            <person name="Kumar D."/>
            <person name="Ravi V."/>
            <person name="Vij S."/>
            <person name="Kapur A."/>
            <person name="Khurana P."/>
            <person name="Khurana P."/>
            <person name="Khurana J.P."/>
            <person name="Tyagi A.K."/>
            <person name="Gaikwad K."/>
            <person name="Singh A."/>
            <person name="Dalal V."/>
            <person name="Srivastava S."/>
            <person name="Dixit A."/>
            <person name="Pal A.K."/>
            <person name="Ghazi I.A."/>
            <person name="Yadav M."/>
            <person name="Pandit A."/>
            <person name="Bhargava A."/>
            <person name="Sureshbabu K."/>
            <person name="Batra K."/>
            <person name="Sharma T.R."/>
            <person name="Mohapatra T."/>
            <person name="Singh N.K."/>
            <person name="Messing J."/>
            <person name="Nelson A.B."/>
            <person name="Fuks G."/>
            <person name="Kavchok S."/>
            <person name="Keizer G."/>
            <person name="Linton E."/>
            <person name="Llaca V."/>
            <person name="Song R."/>
            <person name="Tanyolac B."/>
            <person name="Young S."/>
            <person name="Ho-Il K."/>
            <person name="Hahn J.H."/>
            <person name="Sangsakoo G."/>
            <person name="Vanavichit A."/>
            <person name="de Mattos Luiz.A.T."/>
            <person name="Zimmer P.D."/>
            <person name="Malone G."/>
            <person name="Dellagostin O."/>
            <person name="de Oliveira A.C."/>
            <person name="Bevan M."/>
            <person name="Bancroft I."/>
            <person name="Minx P."/>
            <person name="Cordum H."/>
            <person name="Wilson R."/>
            <person name="Cheng Z."/>
            <person name="Jin W."/>
            <person name="Jiang J."/>
            <person name="Leong S.A."/>
            <person name="Iwama H."/>
            <person name="Gojobori T."/>
            <person name="Itoh T."/>
            <person name="Niimura Y."/>
            <person name="Fujii Y."/>
            <person name="Habara T."/>
            <person name="Sakai H."/>
            <person name="Sato Y."/>
            <person name="Wilson G."/>
            <person name="Kumar K."/>
            <person name="McCouch S."/>
            <person name="Juretic N."/>
            <person name="Hoen D."/>
            <person name="Wright S."/>
            <person name="Bruskiewich R."/>
            <person name="Bureau T."/>
            <person name="Miyao A."/>
            <person name="Hirochika H."/>
            <person name="Nishikawa T."/>
            <person name="Kadowaki K."/>
            <person name="Sugiura M."/>
            <person name="Burr B."/>
            <person name="Sasaki T."/>
        </authorList>
    </citation>
    <scope>NUCLEOTIDE SEQUENCE [LARGE SCALE GENOMIC DNA]</scope>
    <source>
        <strain evidence="3">cv. Nipponbare</strain>
    </source>
</reference>
<protein>
    <recommendedName>
        <fullName evidence="4">B box-type domain-containing protein</fullName>
    </recommendedName>
</protein>
<accession>Q6YWS7</accession>
<name>Q6YWS7_ORYSJ</name>
<proteinExistence type="predicted"/>
<reference evidence="3" key="4">
    <citation type="journal article" date="2008" name="Nucleic Acids Res.">
        <title>The rice annotation project database (RAP-DB): 2008 update.</title>
        <authorList>
            <consortium name="The rice annotation project (RAP)"/>
        </authorList>
    </citation>
    <scope>GENOME REANNOTATION</scope>
    <source>
        <strain evidence="3">cv. Nipponbare</strain>
    </source>
</reference>
<dbReference type="EMBL" id="AP005284">
    <property type="protein sequence ID" value="BAD16098.1"/>
    <property type="molecule type" value="Genomic_DNA"/>
</dbReference>
<evidence type="ECO:0000313" key="2">
    <source>
        <dbReference type="EMBL" id="BAD16341.1"/>
    </source>
</evidence>
<evidence type="ECO:0008006" key="4">
    <source>
        <dbReference type="Google" id="ProtNLM"/>
    </source>
</evidence>